<protein>
    <submittedName>
        <fullName evidence="3">Type IV pilus biogenesis protein PilP</fullName>
    </submittedName>
</protein>
<dbReference type="RefSeq" id="WP_012777736.1">
    <property type="nucleotide sequence ID" value="NC_012970.1"/>
</dbReference>
<evidence type="ECO:0000313" key="3">
    <source>
        <dbReference type="EMBL" id="ACT52138.1"/>
    </source>
</evidence>
<evidence type="ECO:0000313" key="4">
    <source>
        <dbReference type="Proteomes" id="UP000002743"/>
    </source>
</evidence>
<accession>C6XET1</accession>
<dbReference type="EMBL" id="CP001675">
    <property type="protein sequence ID" value="ACT52138.1"/>
    <property type="molecule type" value="Genomic_DNA"/>
</dbReference>
<feature type="coiled-coil region" evidence="1">
    <location>
        <begin position="28"/>
        <end position="64"/>
    </location>
</feature>
<dbReference type="AlphaFoldDB" id="C6XET1"/>
<dbReference type="KEGG" id="mei:Msip34_2914"/>
<organism evidence="3 4">
    <name type="scientific">Methylovorus glucosotrophus (strain SIP3-4)</name>
    <dbReference type="NCBI Taxonomy" id="582744"/>
    <lineage>
        <taxon>Bacteria</taxon>
        <taxon>Pseudomonadati</taxon>
        <taxon>Pseudomonadota</taxon>
        <taxon>Betaproteobacteria</taxon>
        <taxon>Nitrosomonadales</taxon>
        <taxon>Methylophilaceae</taxon>
        <taxon>Methylovorus</taxon>
    </lineage>
</organism>
<reference evidence="3 4" key="2">
    <citation type="journal article" date="2011" name="J. Bacteriol.">
        <title>Genomes of three methylotrophs from a single niche uncover genetic and metabolic divergence of Methylophilaceae.</title>
        <authorList>
            <person name="Lapidus A."/>
            <person name="Clum A."/>
            <person name="Labutti K."/>
            <person name="Kaluzhnaya M.G."/>
            <person name="Lim S."/>
            <person name="Beck D.A."/>
            <person name="Glavina Del Rio T."/>
            <person name="Nolan M."/>
            <person name="Mavromatis K."/>
            <person name="Huntemann M."/>
            <person name="Lucas S."/>
            <person name="Lidstrom M.E."/>
            <person name="Ivanova N."/>
            <person name="Chistoserdova L."/>
        </authorList>
    </citation>
    <scope>NUCLEOTIDE SEQUENCE [LARGE SCALE GENOMIC DNA]</scope>
    <source>
        <strain evidence="3 4">SIP3-4</strain>
        <plasmid evidence="3 4">pMsip01</plasmid>
    </source>
</reference>
<keyword evidence="1" id="KW-0175">Coiled coil</keyword>
<dbReference type="Proteomes" id="UP000002743">
    <property type="component" value="Plasmid pMsip01"/>
</dbReference>
<proteinExistence type="predicted"/>
<reference evidence="4" key="1">
    <citation type="submission" date="2009-07" db="EMBL/GenBank/DDBJ databases">
        <title>Complete sequence of plasmid 1 of Methylovorus sp. SIP3-4.</title>
        <authorList>
            <consortium name="US DOE Joint Genome Institute"/>
            <person name="Lucas S."/>
            <person name="Copeland A."/>
            <person name="Lapidus A."/>
            <person name="Glavina del Rio T."/>
            <person name="Tice H."/>
            <person name="Bruce D."/>
            <person name="Goodwin L."/>
            <person name="Pitluck S."/>
            <person name="Clum A."/>
            <person name="Larimer F."/>
            <person name="Land M."/>
            <person name="Hauser L."/>
            <person name="Kyrpides N."/>
            <person name="Mikhailova N."/>
            <person name="Kayluzhnaya M."/>
            <person name="Chistoserdova L."/>
        </authorList>
    </citation>
    <scope>NUCLEOTIDE SEQUENCE [LARGE SCALE GENOMIC DNA]</scope>
    <source>
        <strain evidence="4">SIP3-4</strain>
        <plasmid evidence="4">pMsip01</plasmid>
    </source>
</reference>
<dbReference type="HOGENOM" id="CLU_1756721_0_0_4"/>
<feature type="chain" id="PRO_5002971161" evidence="2">
    <location>
        <begin position="22"/>
        <end position="148"/>
    </location>
</feature>
<gene>
    <name evidence="3" type="ordered locus">Msip34_2914</name>
</gene>
<name>C6XET1_METGS</name>
<feature type="signal peptide" evidence="2">
    <location>
        <begin position="1"/>
        <end position="21"/>
    </location>
</feature>
<sequence length="148" mass="15467">MYNRKLLIIALLSSISSPCFADKTSDEILGINEQIAILNARLGKAEAEVKLANKNQELQKLSGSSLDGDDLPVVRSIEGVDGRLLATLAGSGGITQTVGKGGKFGVWTVKSINVNSVTLVRGQKVVTLGFGSEPAAAATSYNNPALPR</sequence>
<evidence type="ECO:0000256" key="1">
    <source>
        <dbReference type="SAM" id="Coils"/>
    </source>
</evidence>
<keyword evidence="2" id="KW-0732">Signal</keyword>
<keyword evidence="3" id="KW-0614">Plasmid</keyword>
<evidence type="ECO:0000256" key="2">
    <source>
        <dbReference type="SAM" id="SignalP"/>
    </source>
</evidence>
<keyword evidence="4" id="KW-1185">Reference proteome</keyword>
<geneLocation type="plasmid" evidence="3 4">
    <name>pMsip01</name>
</geneLocation>